<evidence type="ECO:0000259" key="2">
    <source>
        <dbReference type="PROSITE" id="PS51781"/>
    </source>
</evidence>
<dbReference type="AlphaFoldDB" id="A0A833H3F0"/>
<evidence type="ECO:0000313" key="3">
    <source>
        <dbReference type="EMBL" id="KAB2933995.1"/>
    </source>
</evidence>
<name>A0A833H3F0_9LEPT</name>
<proteinExistence type="predicted"/>
<dbReference type="SMART" id="SM00287">
    <property type="entry name" value="SH3b"/>
    <property type="match status" value="1"/>
</dbReference>
<organism evidence="3 4">
    <name type="scientific">Leptonema illini</name>
    <dbReference type="NCBI Taxonomy" id="183"/>
    <lineage>
        <taxon>Bacteria</taxon>
        <taxon>Pseudomonadati</taxon>
        <taxon>Spirochaetota</taxon>
        <taxon>Spirochaetia</taxon>
        <taxon>Leptospirales</taxon>
        <taxon>Leptospiraceae</taxon>
        <taxon>Leptonema</taxon>
    </lineage>
</organism>
<dbReference type="PROSITE" id="PS51781">
    <property type="entry name" value="SH3B"/>
    <property type="match status" value="1"/>
</dbReference>
<accession>A0A833H3F0</accession>
<sequence>MKMKKIGVLVLLAVMIAACSKGGNDATKSESVMYVDAGAGLRMRSSADTGAAVILTIPNGSQVAVLEIAEPQIEISGKTGRWTKVQFQGKEGWVFGGFLSQAAPSSSLRDRLVQQGLDLNDFSSADRAESAGNLCTGFRMAFHEDGTFVAQGPDSCSGTYTISGDGVALQYNYKYETGDINYNCPGMTAQISEGAEGYAVMQIQSPNGLSTVYKAFCR</sequence>
<reference evidence="3 4" key="1">
    <citation type="submission" date="2019-10" db="EMBL/GenBank/DDBJ databases">
        <title>Extracellular Electron Transfer in a Candidatus Methanoperedens spp. Enrichment Culture.</title>
        <authorList>
            <person name="Berger S."/>
            <person name="Rangel Shaw D."/>
            <person name="Berben T."/>
            <person name="In 'T Zandt M."/>
            <person name="Frank J."/>
            <person name="Reimann J."/>
            <person name="Jetten M.S.M."/>
            <person name="Welte C.U."/>
        </authorList>
    </citation>
    <scope>NUCLEOTIDE SEQUENCE [LARGE SCALE GENOMIC DNA]</scope>
    <source>
        <strain evidence="3">SB12</strain>
    </source>
</reference>
<protein>
    <submittedName>
        <fullName evidence="3">SH3 domain-containing protein</fullName>
    </submittedName>
</protein>
<dbReference type="PROSITE" id="PS51257">
    <property type="entry name" value="PROKAR_LIPOPROTEIN"/>
    <property type="match status" value="1"/>
</dbReference>
<keyword evidence="1" id="KW-0732">Signal</keyword>
<feature type="domain" description="SH3b" evidence="2">
    <location>
        <begin position="27"/>
        <end position="103"/>
    </location>
</feature>
<comment type="caution">
    <text evidence="3">The sequence shown here is derived from an EMBL/GenBank/DDBJ whole genome shotgun (WGS) entry which is preliminary data.</text>
</comment>
<evidence type="ECO:0000256" key="1">
    <source>
        <dbReference type="SAM" id="SignalP"/>
    </source>
</evidence>
<dbReference type="Proteomes" id="UP000460298">
    <property type="component" value="Unassembled WGS sequence"/>
</dbReference>
<feature type="chain" id="PRO_5032961813" evidence="1">
    <location>
        <begin position="21"/>
        <end position="218"/>
    </location>
</feature>
<dbReference type="InterPro" id="IPR003646">
    <property type="entry name" value="SH3-like_bac-type"/>
</dbReference>
<dbReference type="Pfam" id="PF08239">
    <property type="entry name" value="SH3_3"/>
    <property type="match status" value="1"/>
</dbReference>
<dbReference type="Gene3D" id="2.30.30.40">
    <property type="entry name" value="SH3 Domains"/>
    <property type="match status" value="1"/>
</dbReference>
<dbReference type="EMBL" id="WBUI01000004">
    <property type="protein sequence ID" value="KAB2933995.1"/>
    <property type="molecule type" value="Genomic_DNA"/>
</dbReference>
<evidence type="ECO:0000313" key="4">
    <source>
        <dbReference type="Proteomes" id="UP000460298"/>
    </source>
</evidence>
<feature type="signal peptide" evidence="1">
    <location>
        <begin position="1"/>
        <end position="20"/>
    </location>
</feature>
<gene>
    <name evidence="3" type="ORF">F9K24_05880</name>
</gene>